<dbReference type="AlphaFoldDB" id="A0A1G9FTF6"/>
<dbReference type="Gene3D" id="1.10.3210.10">
    <property type="entry name" value="Hypothetical protein af1432"/>
    <property type="match status" value="1"/>
</dbReference>
<dbReference type="CDD" id="cd17569">
    <property type="entry name" value="REC_HupR-like"/>
    <property type="match status" value="1"/>
</dbReference>
<dbReference type="SMART" id="SM00471">
    <property type="entry name" value="HDc"/>
    <property type="match status" value="1"/>
</dbReference>
<evidence type="ECO:0000256" key="1">
    <source>
        <dbReference type="PROSITE-ProRule" id="PRU00169"/>
    </source>
</evidence>
<dbReference type="Proteomes" id="UP000199053">
    <property type="component" value="Unassembled WGS sequence"/>
</dbReference>
<dbReference type="Pfam" id="PF13487">
    <property type="entry name" value="HD_5"/>
    <property type="match status" value="1"/>
</dbReference>
<feature type="domain" description="Response regulatory" evidence="2">
    <location>
        <begin position="11"/>
        <end position="126"/>
    </location>
</feature>
<dbReference type="InterPro" id="IPR011006">
    <property type="entry name" value="CheY-like_superfamily"/>
</dbReference>
<feature type="domain" description="HD" evidence="3">
    <location>
        <begin position="166"/>
        <end position="288"/>
    </location>
</feature>
<dbReference type="STRING" id="246191.SAMN05660337_1696"/>
<dbReference type="PROSITE" id="PS50110">
    <property type="entry name" value="RESPONSE_REGULATORY"/>
    <property type="match status" value="1"/>
</dbReference>
<evidence type="ECO:0000313" key="6">
    <source>
        <dbReference type="Proteomes" id="UP000199053"/>
    </source>
</evidence>
<gene>
    <name evidence="5" type="ORF">SAMN05660337_1696</name>
</gene>
<dbReference type="PROSITE" id="PS51831">
    <property type="entry name" value="HD"/>
    <property type="match status" value="1"/>
</dbReference>
<dbReference type="OrthoDB" id="9769359at2"/>
<evidence type="ECO:0000259" key="2">
    <source>
        <dbReference type="PROSITE" id="PS50110"/>
    </source>
</evidence>
<dbReference type="CDD" id="cd00077">
    <property type="entry name" value="HDc"/>
    <property type="match status" value="1"/>
</dbReference>
<keyword evidence="1" id="KW-0597">Phosphoprotein</keyword>
<feature type="domain" description="HD-GYP" evidence="4">
    <location>
        <begin position="144"/>
        <end position="338"/>
    </location>
</feature>
<evidence type="ECO:0000313" key="5">
    <source>
        <dbReference type="EMBL" id="SDK91660.1"/>
    </source>
</evidence>
<dbReference type="EMBL" id="FNGA01000002">
    <property type="protein sequence ID" value="SDK91660.1"/>
    <property type="molecule type" value="Genomic_DNA"/>
</dbReference>
<dbReference type="SMART" id="SM00448">
    <property type="entry name" value="REC"/>
    <property type="match status" value="1"/>
</dbReference>
<dbReference type="PROSITE" id="PS51832">
    <property type="entry name" value="HD_GYP"/>
    <property type="match status" value="1"/>
</dbReference>
<reference evidence="6" key="1">
    <citation type="submission" date="2016-10" db="EMBL/GenBank/DDBJ databases">
        <authorList>
            <person name="Varghese N."/>
            <person name="Submissions S."/>
        </authorList>
    </citation>
    <scope>NUCLEOTIDE SEQUENCE [LARGE SCALE GENOMIC DNA]</scope>
    <source>
        <strain evidence="6">DSM 16995</strain>
    </source>
</reference>
<dbReference type="InterPro" id="IPR003607">
    <property type="entry name" value="HD/PDEase_dom"/>
</dbReference>
<dbReference type="InterPro" id="IPR006674">
    <property type="entry name" value="HD_domain"/>
</dbReference>
<dbReference type="SUPFAM" id="SSF52172">
    <property type="entry name" value="CheY-like"/>
    <property type="match status" value="1"/>
</dbReference>
<protein>
    <submittedName>
        <fullName evidence="5">Response regulator c-di-GMP phosphodiesterase, RpfG family, contains REC and HD-GYP domains</fullName>
    </submittedName>
</protein>
<sequence>MPKDINYTKERILFVDDEPNILQSYSRSFRSTFAVSTALGGKAALDMLDSSPPFTVVVSDIKMPVMDGIKFLSRVRELYPDTVRMVLTGYADLNIAMSAVNQGDIFRFLTKPCHPDDLIKAIVSGINQFRMIHSARELVVVRRMKDALEGTLRAFTRLVEFRDPYTAGHMDRTAEISALIATRLGLNPDVIQGLHLAALVHDIGKIAVPSGVLNKPGPLSDAEFAIIKTHSLVGSEIFETLETDWPIQRIVLEHHERIDGSGYPNGLKENEILLESKIIAVADSIDAILTTRPYRQASGKDDCIKFLEEDKGIKLDSDCVEAGIALLKEGLIFKDLPF</sequence>
<dbReference type="Gene3D" id="3.40.50.2300">
    <property type="match status" value="1"/>
</dbReference>
<dbReference type="InterPro" id="IPR052020">
    <property type="entry name" value="Cyclic_di-GMP/3'3'-cGAMP_PDE"/>
</dbReference>
<evidence type="ECO:0000259" key="3">
    <source>
        <dbReference type="PROSITE" id="PS51831"/>
    </source>
</evidence>
<dbReference type="PANTHER" id="PTHR45228">
    <property type="entry name" value="CYCLIC DI-GMP PHOSPHODIESTERASE TM_0186-RELATED"/>
    <property type="match status" value="1"/>
</dbReference>
<dbReference type="InterPro" id="IPR001789">
    <property type="entry name" value="Sig_transdc_resp-reg_receiver"/>
</dbReference>
<dbReference type="InterPro" id="IPR037522">
    <property type="entry name" value="HD_GYP_dom"/>
</dbReference>
<dbReference type="PANTHER" id="PTHR45228:SF8">
    <property type="entry name" value="TWO-COMPONENT RESPONSE REGULATOR-RELATED"/>
    <property type="match status" value="1"/>
</dbReference>
<name>A0A1G9FTF6_9BACT</name>
<dbReference type="GO" id="GO:0000160">
    <property type="term" value="P:phosphorelay signal transduction system"/>
    <property type="evidence" value="ECO:0007669"/>
    <property type="project" value="InterPro"/>
</dbReference>
<keyword evidence="6" id="KW-1185">Reference proteome</keyword>
<dbReference type="RefSeq" id="WP_092160072.1">
    <property type="nucleotide sequence ID" value="NZ_FNGA01000002.1"/>
</dbReference>
<organism evidence="5 6">
    <name type="scientific">Maridesulfovibrio ferrireducens</name>
    <dbReference type="NCBI Taxonomy" id="246191"/>
    <lineage>
        <taxon>Bacteria</taxon>
        <taxon>Pseudomonadati</taxon>
        <taxon>Thermodesulfobacteriota</taxon>
        <taxon>Desulfovibrionia</taxon>
        <taxon>Desulfovibrionales</taxon>
        <taxon>Desulfovibrionaceae</taxon>
        <taxon>Maridesulfovibrio</taxon>
    </lineage>
</organism>
<evidence type="ECO:0000259" key="4">
    <source>
        <dbReference type="PROSITE" id="PS51832"/>
    </source>
</evidence>
<dbReference type="SUPFAM" id="SSF109604">
    <property type="entry name" value="HD-domain/PDEase-like"/>
    <property type="match status" value="1"/>
</dbReference>
<accession>A0A1G9FTF6</accession>
<dbReference type="Pfam" id="PF00072">
    <property type="entry name" value="Response_reg"/>
    <property type="match status" value="1"/>
</dbReference>
<proteinExistence type="predicted"/>
<feature type="modified residue" description="4-aspartylphosphate" evidence="1">
    <location>
        <position position="60"/>
    </location>
</feature>